<comment type="caution">
    <text evidence="1">The sequence shown here is derived from an EMBL/GenBank/DDBJ whole genome shotgun (WGS) entry which is preliminary data.</text>
</comment>
<dbReference type="RefSeq" id="WP_282907090.1">
    <property type="nucleotide sequence ID" value="NZ_JAGRPV010000001.1"/>
</dbReference>
<protein>
    <recommendedName>
        <fullName evidence="3">Transposase</fullName>
    </recommendedName>
</protein>
<evidence type="ECO:0008006" key="3">
    <source>
        <dbReference type="Google" id="ProtNLM"/>
    </source>
</evidence>
<organism evidence="1 2">
    <name type="scientific">Cohnella hashimotonis</name>
    <dbReference type="NCBI Taxonomy" id="2826895"/>
    <lineage>
        <taxon>Bacteria</taxon>
        <taxon>Bacillati</taxon>
        <taxon>Bacillota</taxon>
        <taxon>Bacilli</taxon>
        <taxon>Bacillales</taxon>
        <taxon>Paenibacillaceae</taxon>
        <taxon>Cohnella</taxon>
    </lineage>
</organism>
<proteinExistence type="predicted"/>
<dbReference type="Proteomes" id="UP001161691">
    <property type="component" value="Unassembled WGS sequence"/>
</dbReference>
<dbReference type="EMBL" id="JAGRPV010000001">
    <property type="protein sequence ID" value="MDI4644060.1"/>
    <property type="molecule type" value="Genomic_DNA"/>
</dbReference>
<accession>A0ABT6TBM2</accession>
<gene>
    <name evidence="1" type="ORF">KB449_03770</name>
</gene>
<keyword evidence="2" id="KW-1185">Reference proteome</keyword>
<sequence>MTYEQYSTVTTKNRKQAAESFTKLIVPNATKFLAELKKVQVNNKEISAYHKSYIKASSLQLEGYTLISQAISKSKIDNATYKKGKQKVEESTALIQQFWIGFNSYDDYLHGSN</sequence>
<reference evidence="1" key="1">
    <citation type="submission" date="2023-04" db="EMBL/GenBank/DDBJ databases">
        <title>Comparative genomic analysis of Cohnella hashimotonis sp. nov., isolated from the International Space Station.</title>
        <authorList>
            <person name="Venkateswaran K."/>
            <person name="Simpson A."/>
        </authorList>
    </citation>
    <scope>NUCLEOTIDE SEQUENCE</scope>
    <source>
        <strain evidence="1">F6_2S_P_1</strain>
    </source>
</reference>
<name>A0ABT6TBM2_9BACL</name>
<evidence type="ECO:0000313" key="2">
    <source>
        <dbReference type="Proteomes" id="UP001161691"/>
    </source>
</evidence>
<evidence type="ECO:0000313" key="1">
    <source>
        <dbReference type="EMBL" id="MDI4644060.1"/>
    </source>
</evidence>